<evidence type="ECO:0000256" key="2">
    <source>
        <dbReference type="ARBA" id="ARBA00010835"/>
    </source>
</evidence>
<comment type="subcellular location">
    <subcellularLocation>
        <location evidence="1">Mitochondrion</location>
    </subcellularLocation>
</comment>
<evidence type="ECO:0000256" key="4">
    <source>
        <dbReference type="ARBA" id="ARBA00023128"/>
    </source>
</evidence>
<evidence type="ECO:0000313" key="8">
    <source>
        <dbReference type="Proteomes" id="UP001146120"/>
    </source>
</evidence>
<keyword evidence="4" id="KW-0496">Mitochondrion</keyword>
<dbReference type="Pfam" id="PF00472">
    <property type="entry name" value="RF-1"/>
    <property type="match status" value="1"/>
</dbReference>
<dbReference type="PANTHER" id="PTHR46203:SF1">
    <property type="entry name" value="MITOCHONDRIAL TRANSLATION RELEASE FACTOR IN RESCUE"/>
    <property type="match status" value="1"/>
</dbReference>
<reference evidence="7" key="2">
    <citation type="journal article" date="2023" name="Microbiol Resour">
        <title>Decontamination and Annotation of the Draft Genome Sequence of the Oomycete Lagenidium giganteum ARSEF 373.</title>
        <authorList>
            <person name="Morgan W.R."/>
            <person name="Tartar A."/>
        </authorList>
    </citation>
    <scope>NUCLEOTIDE SEQUENCE</scope>
    <source>
        <strain evidence="7">ARSEF 373</strain>
    </source>
</reference>
<dbReference type="InterPro" id="IPR052405">
    <property type="entry name" value="Mito_Transl_Release_Factor"/>
</dbReference>
<dbReference type="GO" id="GO:0003747">
    <property type="term" value="F:translation release factor activity"/>
    <property type="evidence" value="ECO:0007669"/>
    <property type="project" value="InterPro"/>
</dbReference>
<feature type="domain" description="Prokaryotic-type class I peptide chain release factors" evidence="6">
    <location>
        <begin position="37"/>
        <end position="127"/>
    </location>
</feature>
<comment type="caution">
    <text evidence="7">The sequence shown here is derived from an EMBL/GenBank/DDBJ whole genome shotgun (WGS) entry which is preliminary data.</text>
</comment>
<evidence type="ECO:0000313" key="7">
    <source>
        <dbReference type="EMBL" id="DAZ93993.1"/>
    </source>
</evidence>
<gene>
    <name evidence="7" type="ORF">N0F65_005504</name>
</gene>
<keyword evidence="8" id="KW-1185">Reference proteome</keyword>
<evidence type="ECO:0000256" key="1">
    <source>
        <dbReference type="ARBA" id="ARBA00004173"/>
    </source>
</evidence>
<feature type="compositionally biased region" description="Basic residues" evidence="5">
    <location>
        <begin position="117"/>
        <end position="135"/>
    </location>
</feature>
<protein>
    <recommendedName>
        <fullName evidence="6">Prokaryotic-type class I peptide chain release factors domain-containing protein</fullName>
    </recommendedName>
</protein>
<feature type="region of interest" description="Disordered" evidence="5">
    <location>
        <begin position="106"/>
        <end position="182"/>
    </location>
</feature>
<sequence length="182" mass="20626">MRLLRAASSGGRAHAPPLLATGFARWFNDDKRVRQPVVLRDEDLEEQFVKGWGKGGQKINKVRNCVLLKHVPTGLHVRCQPSRSLEANRNMARRLLLQKLDDHINGDASKRNTKIDKLRRKKSKRHAKAKKKHAAHAAAEDADEQDDDESDDDEEDSASSGESDDSEDDDVEEHKFKSKKKK</sequence>
<feature type="compositionally biased region" description="Basic and acidic residues" evidence="5">
    <location>
        <begin position="106"/>
        <end position="116"/>
    </location>
</feature>
<proteinExistence type="inferred from homology"/>
<dbReference type="Proteomes" id="UP001146120">
    <property type="component" value="Unassembled WGS sequence"/>
</dbReference>
<dbReference type="Gene3D" id="3.30.160.20">
    <property type="match status" value="1"/>
</dbReference>
<evidence type="ECO:0000256" key="3">
    <source>
        <dbReference type="ARBA" id="ARBA00022946"/>
    </source>
</evidence>
<evidence type="ECO:0000259" key="6">
    <source>
        <dbReference type="Pfam" id="PF00472"/>
    </source>
</evidence>
<name>A0AAV2YJI2_9STRA</name>
<dbReference type="PANTHER" id="PTHR46203">
    <property type="entry name" value="PROBABLE PEPTIDE CHAIN RELEASE FACTOR C12ORF65"/>
    <property type="match status" value="1"/>
</dbReference>
<dbReference type="InterPro" id="IPR000352">
    <property type="entry name" value="Pep_chain_release_fac_I"/>
</dbReference>
<evidence type="ECO:0000256" key="5">
    <source>
        <dbReference type="SAM" id="MobiDB-lite"/>
    </source>
</evidence>
<dbReference type="GO" id="GO:0005739">
    <property type="term" value="C:mitochondrion"/>
    <property type="evidence" value="ECO:0007669"/>
    <property type="project" value="UniProtKB-SubCell"/>
</dbReference>
<keyword evidence="3" id="KW-0809">Transit peptide</keyword>
<reference evidence="7" key="1">
    <citation type="submission" date="2022-11" db="EMBL/GenBank/DDBJ databases">
        <authorList>
            <person name="Morgan W.R."/>
            <person name="Tartar A."/>
        </authorList>
    </citation>
    <scope>NUCLEOTIDE SEQUENCE</scope>
    <source>
        <strain evidence="7">ARSEF 373</strain>
    </source>
</reference>
<dbReference type="EMBL" id="DAKRPA010000277">
    <property type="protein sequence ID" value="DAZ93993.1"/>
    <property type="molecule type" value="Genomic_DNA"/>
</dbReference>
<accession>A0AAV2YJI2</accession>
<dbReference type="SUPFAM" id="SSF75620">
    <property type="entry name" value="Release factor"/>
    <property type="match status" value="1"/>
</dbReference>
<dbReference type="AlphaFoldDB" id="A0AAV2YJI2"/>
<dbReference type="InterPro" id="IPR045853">
    <property type="entry name" value="Pep_chain_release_fac_I_sf"/>
</dbReference>
<comment type="similarity">
    <text evidence="2">Belongs to the prokaryotic/mitochondrial release factor family.</text>
</comment>
<organism evidence="7 8">
    <name type="scientific">Lagenidium giganteum</name>
    <dbReference type="NCBI Taxonomy" id="4803"/>
    <lineage>
        <taxon>Eukaryota</taxon>
        <taxon>Sar</taxon>
        <taxon>Stramenopiles</taxon>
        <taxon>Oomycota</taxon>
        <taxon>Peronosporomycetes</taxon>
        <taxon>Pythiales</taxon>
        <taxon>Pythiaceae</taxon>
    </lineage>
</organism>
<feature type="compositionally biased region" description="Acidic residues" evidence="5">
    <location>
        <begin position="140"/>
        <end position="171"/>
    </location>
</feature>